<dbReference type="InterPro" id="IPR044668">
    <property type="entry name" value="PuuD-like"/>
</dbReference>
<sequence>MALRPLIGISTYWEADARWGAWRGRRAALLPAGYPELVQAAGGVAVILPPDGPCHAPSALARLDGLILSGGPDVEPARYGAVPDPRTGPPATHRDAWELALIHVALALRVPLLGICRGMQLINVALGGTLLQHVEGHGSAPGVFGCHRVTPVPGTRCAELMPAPTDVPTYHHQAVDRLGRRLLPSAYAADGVVEAIELPADAGWVLGVQWHPEVANGFQLIKGFLRAVIPTIS</sequence>
<keyword evidence="1" id="KW-0378">Hydrolase</keyword>
<dbReference type="RefSeq" id="WP_190135283.1">
    <property type="nucleotide sequence ID" value="NZ_BNBT01000017.1"/>
</dbReference>
<comment type="caution">
    <text evidence="1">The sequence shown here is derived from an EMBL/GenBank/DDBJ whole genome shotgun (WGS) entry which is preliminary data.</text>
</comment>
<accession>A0A919DJN8</accession>
<dbReference type="SUPFAM" id="SSF52317">
    <property type="entry name" value="Class I glutamine amidotransferase-like"/>
    <property type="match status" value="1"/>
</dbReference>
<dbReference type="GO" id="GO:0033969">
    <property type="term" value="F:gamma-glutamyl-gamma-aminobutyrate hydrolase activity"/>
    <property type="evidence" value="ECO:0007669"/>
    <property type="project" value="TreeGrafter"/>
</dbReference>
<dbReference type="Gene3D" id="3.40.50.880">
    <property type="match status" value="1"/>
</dbReference>
<dbReference type="PANTHER" id="PTHR43235">
    <property type="entry name" value="GLUTAMINE AMIDOTRANSFERASE PB2B2.05-RELATED"/>
    <property type="match status" value="1"/>
</dbReference>
<dbReference type="AlphaFoldDB" id="A0A919DJN8"/>
<dbReference type="Proteomes" id="UP000608024">
    <property type="component" value="Unassembled WGS sequence"/>
</dbReference>
<keyword evidence="2" id="KW-1185">Reference proteome</keyword>
<dbReference type="CDD" id="cd01745">
    <property type="entry name" value="GATase1_2"/>
    <property type="match status" value="1"/>
</dbReference>
<organism evidence="1 2">
    <name type="scientific">Streptomyces longispororuber</name>
    <dbReference type="NCBI Taxonomy" id="68230"/>
    <lineage>
        <taxon>Bacteria</taxon>
        <taxon>Bacillati</taxon>
        <taxon>Actinomycetota</taxon>
        <taxon>Actinomycetes</taxon>
        <taxon>Kitasatosporales</taxon>
        <taxon>Streptomycetaceae</taxon>
        <taxon>Streptomyces</taxon>
    </lineage>
</organism>
<reference evidence="1" key="2">
    <citation type="submission" date="2020-09" db="EMBL/GenBank/DDBJ databases">
        <authorList>
            <person name="Sun Q."/>
            <person name="Ohkuma M."/>
        </authorList>
    </citation>
    <scope>NUCLEOTIDE SEQUENCE</scope>
    <source>
        <strain evidence="1">JCM 4784</strain>
    </source>
</reference>
<name>A0A919DJN8_9ACTN</name>
<dbReference type="EMBL" id="BNBT01000017">
    <property type="protein sequence ID" value="GHE48569.1"/>
    <property type="molecule type" value="Genomic_DNA"/>
</dbReference>
<dbReference type="PROSITE" id="PS51273">
    <property type="entry name" value="GATASE_TYPE_1"/>
    <property type="match status" value="1"/>
</dbReference>
<dbReference type="Pfam" id="PF07722">
    <property type="entry name" value="Peptidase_C26"/>
    <property type="match status" value="1"/>
</dbReference>
<dbReference type="GO" id="GO:0005829">
    <property type="term" value="C:cytosol"/>
    <property type="evidence" value="ECO:0007669"/>
    <property type="project" value="TreeGrafter"/>
</dbReference>
<gene>
    <name evidence="1" type="ORF">GCM10018785_17690</name>
</gene>
<dbReference type="PANTHER" id="PTHR43235:SF1">
    <property type="entry name" value="GLUTAMINE AMIDOTRANSFERASE PB2B2.05-RELATED"/>
    <property type="match status" value="1"/>
</dbReference>
<dbReference type="GO" id="GO:0006598">
    <property type="term" value="P:polyamine catabolic process"/>
    <property type="evidence" value="ECO:0007669"/>
    <property type="project" value="TreeGrafter"/>
</dbReference>
<protein>
    <submittedName>
        <fullName evidence="1">Gamma-glutamyl-gamma-aminobutyrate hydrolase</fullName>
    </submittedName>
</protein>
<dbReference type="InterPro" id="IPR029062">
    <property type="entry name" value="Class_I_gatase-like"/>
</dbReference>
<proteinExistence type="predicted"/>
<evidence type="ECO:0000313" key="2">
    <source>
        <dbReference type="Proteomes" id="UP000608024"/>
    </source>
</evidence>
<dbReference type="InterPro" id="IPR011697">
    <property type="entry name" value="Peptidase_C26"/>
</dbReference>
<evidence type="ECO:0000313" key="1">
    <source>
        <dbReference type="EMBL" id="GHE48569.1"/>
    </source>
</evidence>
<reference evidence="1" key="1">
    <citation type="journal article" date="2014" name="Int. J. Syst. Evol. Microbiol.">
        <title>Complete genome sequence of Corynebacterium casei LMG S-19264T (=DSM 44701T), isolated from a smear-ripened cheese.</title>
        <authorList>
            <consortium name="US DOE Joint Genome Institute (JGI-PGF)"/>
            <person name="Walter F."/>
            <person name="Albersmeier A."/>
            <person name="Kalinowski J."/>
            <person name="Ruckert C."/>
        </authorList>
    </citation>
    <scope>NUCLEOTIDE SEQUENCE</scope>
    <source>
        <strain evidence="1">JCM 4784</strain>
    </source>
</reference>